<accession>A0A9N9RI36</accession>
<organism evidence="2 3">
    <name type="scientific">Diatraea saccharalis</name>
    <name type="common">sugarcane borer</name>
    <dbReference type="NCBI Taxonomy" id="40085"/>
    <lineage>
        <taxon>Eukaryota</taxon>
        <taxon>Metazoa</taxon>
        <taxon>Ecdysozoa</taxon>
        <taxon>Arthropoda</taxon>
        <taxon>Hexapoda</taxon>
        <taxon>Insecta</taxon>
        <taxon>Pterygota</taxon>
        <taxon>Neoptera</taxon>
        <taxon>Endopterygota</taxon>
        <taxon>Lepidoptera</taxon>
        <taxon>Glossata</taxon>
        <taxon>Ditrysia</taxon>
        <taxon>Pyraloidea</taxon>
        <taxon>Crambidae</taxon>
        <taxon>Crambinae</taxon>
        <taxon>Diatraea</taxon>
    </lineage>
</organism>
<dbReference type="OrthoDB" id="69711at2759"/>
<feature type="compositionally biased region" description="Polar residues" evidence="1">
    <location>
        <begin position="211"/>
        <end position="229"/>
    </location>
</feature>
<proteinExistence type="predicted"/>
<gene>
    <name evidence="2" type="ORF">DIATSA_LOCUS13834</name>
</gene>
<evidence type="ECO:0000313" key="3">
    <source>
        <dbReference type="Proteomes" id="UP001153714"/>
    </source>
</evidence>
<keyword evidence="3" id="KW-1185">Reference proteome</keyword>
<evidence type="ECO:0000256" key="1">
    <source>
        <dbReference type="SAM" id="MobiDB-lite"/>
    </source>
</evidence>
<reference evidence="2" key="1">
    <citation type="submission" date="2021-12" db="EMBL/GenBank/DDBJ databases">
        <authorList>
            <person name="King R."/>
        </authorList>
    </citation>
    <scope>NUCLEOTIDE SEQUENCE</scope>
</reference>
<dbReference type="AlphaFoldDB" id="A0A9N9RI36"/>
<sequence>MALQFSEDQLSDDEIFFGKLTIKEVKKHILWSDHKQNTKNKHNYEDIKIIETHSEPDLNKKGLNSPPKKVVSNTNLSPDTPLFSNWNIKPADDSFLQVEKMVTDLCQSQESEKVTQLNNTLDIIDYILNNGPTQTSPLKNNENNNLEIRDTNNVVDKALSSLTQDKLKTNDDFIKSPKKSTPVNTQKQSQSSLVTPSTNLKQNELFKTPKNPFSQKKPSTSSLKRTPSKNNAYQHIASPIASYIKNCPVTPLVKEVRPMRPLPGTSSIPKYVSSVKSSCKENIDLPPVAYKSAKKTKVITMPGEEKLPETLFMKKITSSLPKPVILKHNHREMNYAKRILGSKQEDSFADLSLRQADVSVCTKKSAFNKPKKPL</sequence>
<evidence type="ECO:0000313" key="2">
    <source>
        <dbReference type="EMBL" id="CAG9796666.1"/>
    </source>
</evidence>
<dbReference type="EMBL" id="OU893340">
    <property type="protein sequence ID" value="CAG9796666.1"/>
    <property type="molecule type" value="Genomic_DNA"/>
</dbReference>
<feature type="compositionally biased region" description="Polar residues" evidence="1">
    <location>
        <begin position="179"/>
        <end position="202"/>
    </location>
</feature>
<feature type="region of interest" description="Disordered" evidence="1">
    <location>
        <begin position="170"/>
        <end position="229"/>
    </location>
</feature>
<protein>
    <submittedName>
        <fullName evidence="2">Uncharacterized protein</fullName>
    </submittedName>
</protein>
<reference evidence="2" key="2">
    <citation type="submission" date="2022-10" db="EMBL/GenBank/DDBJ databases">
        <authorList>
            <consortium name="ENA_rothamsted_submissions"/>
            <consortium name="culmorum"/>
            <person name="King R."/>
        </authorList>
    </citation>
    <scope>NUCLEOTIDE SEQUENCE</scope>
</reference>
<dbReference type="Proteomes" id="UP001153714">
    <property type="component" value="Chromosome 9"/>
</dbReference>
<name>A0A9N9RI36_9NEOP</name>